<accession>A0A2A2HC63</accession>
<dbReference type="AlphaFoldDB" id="A0A2A2HC63"/>
<dbReference type="Gene3D" id="1.20.5.2950">
    <property type="match status" value="1"/>
</dbReference>
<evidence type="ECO:0000313" key="2">
    <source>
        <dbReference type="EMBL" id="PWL08563.1"/>
    </source>
</evidence>
<dbReference type="Proteomes" id="UP000217528">
    <property type="component" value="Unassembled WGS sequence"/>
</dbReference>
<keyword evidence="3" id="KW-1185">Reference proteome</keyword>
<name>A0A2A2HC63_9EURY</name>
<evidence type="ECO:0000313" key="3">
    <source>
        <dbReference type="Proteomes" id="UP000217528"/>
    </source>
</evidence>
<dbReference type="Proteomes" id="UP000246004">
    <property type="component" value="Unassembled WGS sequence"/>
</dbReference>
<sequence>MANISEAISAIRKAESDADGIIDEANKKSTEMIQQARSTVDSQISKAIEEANDEAKHIVNAREDEAAKEAVIINNESDQDIKKSLMGSEKNVEDAADIIIEIVL</sequence>
<comment type="caution">
    <text evidence="1">The sequence shown here is derived from an EMBL/GenBank/DDBJ whole genome shotgun (WGS) entry which is preliminary data.</text>
</comment>
<evidence type="ECO:0000313" key="1">
    <source>
        <dbReference type="EMBL" id="PAV06999.1"/>
    </source>
</evidence>
<organism evidence="1 3">
    <name type="scientific">Methanosphaera cuniculi</name>
    <dbReference type="NCBI Taxonomy" id="1077256"/>
    <lineage>
        <taxon>Archaea</taxon>
        <taxon>Methanobacteriati</taxon>
        <taxon>Methanobacteriota</taxon>
        <taxon>Methanomada group</taxon>
        <taxon>Methanobacteria</taxon>
        <taxon>Methanobacteriales</taxon>
        <taxon>Methanobacteriaceae</taxon>
        <taxon>Methanosphaera</taxon>
    </lineage>
</organism>
<dbReference type="RefSeq" id="WP_095608921.1">
    <property type="nucleotide sequence ID" value="NZ_LMVN01000023.1"/>
</dbReference>
<dbReference type="EMBL" id="LMVN01000023">
    <property type="protein sequence ID" value="PAV06999.1"/>
    <property type="molecule type" value="Genomic_DNA"/>
</dbReference>
<evidence type="ECO:0008006" key="5">
    <source>
        <dbReference type="Google" id="ProtNLM"/>
    </source>
</evidence>
<reference evidence="2 4" key="1">
    <citation type="submission" date="2016-04" db="EMBL/GenBank/DDBJ databases">
        <title>Genome sequence of Methanosphaera cuniculi DSM 4103.</title>
        <authorList>
            <person name="Poehlein A."/>
            <person name="Seedorf H."/>
            <person name="Daniel R."/>
        </authorList>
    </citation>
    <scope>NUCLEOTIDE SEQUENCE [LARGE SCALE GENOMIC DNA]</scope>
    <source>
        <strain evidence="2 4">DSM 4103</strain>
    </source>
</reference>
<evidence type="ECO:0000313" key="4">
    <source>
        <dbReference type="Proteomes" id="UP000246004"/>
    </source>
</evidence>
<protein>
    <recommendedName>
        <fullName evidence="5">V-type ATP synthase subunit H</fullName>
    </recommendedName>
</protein>
<reference evidence="1 3" key="2">
    <citation type="journal article" date="2017" name="BMC Genomics">
        <title>Genomic analysis of methanogenic archaea reveals a shift towards energy conservation.</title>
        <authorList>
            <person name="Gilmore S.P."/>
            <person name="Henske J.K."/>
            <person name="Sexton J.A."/>
            <person name="Solomon K.V."/>
            <person name="Seppala S."/>
            <person name="Yoo J.I."/>
            <person name="Huyett L.M."/>
            <person name="Pressman A."/>
            <person name="Cogan J.Z."/>
            <person name="Kivenson V."/>
            <person name="Peng X."/>
            <person name="Tan Y."/>
            <person name="Valentine D.L."/>
            <person name="O'Malley M.A."/>
        </authorList>
    </citation>
    <scope>NUCLEOTIDE SEQUENCE [LARGE SCALE GENOMIC DNA]</scope>
    <source>
        <strain evidence="1 3">1R-7</strain>
    </source>
</reference>
<gene>
    <name evidence="1" type="ORF">ASJ82_01850</name>
    <name evidence="2" type="ORF">MSCUN_05420</name>
</gene>
<proteinExistence type="predicted"/>
<dbReference type="EMBL" id="LWMS01000012">
    <property type="protein sequence ID" value="PWL08563.1"/>
    <property type="molecule type" value="Genomic_DNA"/>
</dbReference>
<dbReference type="OrthoDB" id="82357at2157"/>